<dbReference type="RefSeq" id="WP_053222156.1">
    <property type="nucleotide sequence ID" value="NZ_JSVA01000004.1"/>
</dbReference>
<protein>
    <submittedName>
        <fullName evidence="2">Uncharacterized protein</fullName>
    </submittedName>
</protein>
<reference evidence="3" key="1">
    <citation type="submission" date="2014-11" db="EMBL/GenBank/DDBJ databases">
        <title>Genome sequencing of Roseivirga sp. D-25.</title>
        <authorList>
            <person name="Selvaratnam C."/>
            <person name="Thevarajoo S."/>
            <person name="Goh K.M."/>
            <person name="Eee R."/>
            <person name="Chan K.-G."/>
            <person name="Chong C.S."/>
        </authorList>
    </citation>
    <scope>NUCLEOTIDE SEQUENCE [LARGE SCALE GENOMIC DNA]</scope>
    <source>
        <strain evidence="3">D-25</strain>
    </source>
</reference>
<keyword evidence="3" id="KW-1185">Reference proteome</keyword>
<organism evidence="2 3">
    <name type="scientific">Roseivirga seohaensis subsp. aquiponti</name>
    <dbReference type="NCBI Taxonomy" id="1566026"/>
    <lineage>
        <taxon>Bacteria</taxon>
        <taxon>Pseudomonadati</taxon>
        <taxon>Bacteroidota</taxon>
        <taxon>Cytophagia</taxon>
        <taxon>Cytophagales</taxon>
        <taxon>Roseivirgaceae</taxon>
        <taxon>Roseivirga</taxon>
    </lineage>
</organism>
<dbReference type="AlphaFoldDB" id="A0A0L8AP24"/>
<dbReference type="EMBL" id="JSVA01000004">
    <property type="protein sequence ID" value="KOF03937.1"/>
    <property type="molecule type" value="Genomic_DNA"/>
</dbReference>
<keyword evidence="1" id="KW-1133">Transmembrane helix</keyword>
<feature type="transmembrane region" description="Helical" evidence="1">
    <location>
        <begin position="6"/>
        <end position="25"/>
    </location>
</feature>
<evidence type="ECO:0000313" key="2">
    <source>
        <dbReference type="EMBL" id="KOF03937.1"/>
    </source>
</evidence>
<proteinExistence type="predicted"/>
<keyword evidence="1" id="KW-0472">Membrane</keyword>
<sequence>MLIEKADIVAGIISGIIVTLFFFLLRISVKPRIKVSQFIVRRNRKNLETGEVNEVFQIKFYNASWSSIEDVTIDFYLMNDWYSSDKKSFAAIPIKLNLDSFKFLPGKLKRNKELNDNCVVVTLHGNLDEIWKDKHDWLELHITAYHSLSGFRKVKKRTYKGLKCIEMGKFADGEVFKLDS</sequence>
<evidence type="ECO:0000256" key="1">
    <source>
        <dbReference type="SAM" id="Phobius"/>
    </source>
</evidence>
<dbReference type="PATRIC" id="fig|1566026.4.peg.2305"/>
<accession>A0A0L8AP24</accession>
<name>A0A0L8AP24_9BACT</name>
<gene>
    <name evidence="2" type="ORF">OB69_02705</name>
</gene>
<keyword evidence="1" id="KW-0812">Transmembrane</keyword>
<evidence type="ECO:0000313" key="3">
    <source>
        <dbReference type="Proteomes" id="UP000036908"/>
    </source>
</evidence>
<dbReference type="Proteomes" id="UP000036908">
    <property type="component" value="Unassembled WGS sequence"/>
</dbReference>
<comment type="caution">
    <text evidence="2">The sequence shown here is derived from an EMBL/GenBank/DDBJ whole genome shotgun (WGS) entry which is preliminary data.</text>
</comment>